<keyword evidence="1" id="KW-0863">Zinc-finger</keyword>
<proteinExistence type="predicted"/>
<dbReference type="GO" id="GO:0008270">
    <property type="term" value="F:zinc ion binding"/>
    <property type="evidence" value="ECO:0007669"/>
    <property type="project" value="UniProtKB-KW"/>
</dbReference>
<comment type="caution">
    <text evidence="5">The sequence shown here is derived from an EMBL/GenBank/DDBJ whole genome shotgun (WGS) entry which is preliminary data.</text>
</comment>
<dbReference type="PANTHER" id="PTHR23002">
    <property type="entry name" value="ZINC FINGER CCHC DOMAIN CONTAINING PROTEIN"/>
    <property type="match status" value="1"/>
</dbReference>
<dbReference type="PROSITE" id="PS50158">
    <property type="entry name" value="ZF_CCHC"/>
    <property type="match status" value="2"/>
</dbReference>
<dbReference type="Gene3D" id="4.10.60.10">
    <property type="entry name" value="Zinc finger, CCHC-type"/>
    <property type="match status" value="2"/>
</dbReference>
<keyword evidence="2" id="KW-0175">Coiled coil</keyword>
<feature type="compositionally biased region" description="Basic residues" evidence="3">
    <location>
        <begin position="379"/>
        <end position="390"/>
    </location>
</feature>
<dbReference type="SMART" id="SM00343">
    <property type="entry name" value="ZnF_C2HC"/>
    <property type="match status" value="2"/>
</dbReference>
<sequence>MEAEATTIMTAKLPILNPGELIKNGNKVLKKTVGTSEETYEPTSIEEKLDKRNEMKAKGTLLMALPNKDQLKFHSYQDAKLLLEAIEKRLQRLISQLEIQGEVIQQEDMNLKLLRSLLSEWKTHALIWRNKAELETISLNDLYNNLNIYELELSGLSNTNQNLQNMAFVFSNSTSSTYEADTTASGVSASHTQEDLEQIDNDDLEEMDLHCEMAMLTIRSRRFKKRTGMNLDMNGRRIGFDKSKVECFNCHKNGHFARECRAPKNQDNGGREYGRKTVPVESPTENALIAQDRVRGVYVDVISNIAPSDVKTVKTIVVNHKGVFSTEEPKPIMKNNFSPPIIEDWHSDDESKINNVGASVNTAARPVNTAGSKSTVNHQRLKSKAYKRRHSQDTRPNNKFSANKNSIFNKKFNTIRVNDSTARDRAVVSGSMRREQKEYKEKGVIDSGCYRHMTENKCYLIDFEAYYGGFVTFGDGKCRISGKGKIKTGKSDFDDVYFCKELKYNVFSVSQMCDKKNNVLFSDTECLVLSSNFKLLDKSQVLLRVPRKDNIYSVDLKSVVPTGEAVNTSCYVLKRALVTKPHKKTPYELIRGSPPLIYFMKPFGCFVTILNIRDNLGKFEGKADEGYFVGYLVDSTVDAGKKAPKVDNSEASDNSEKNDQVLRSEVKGLLQQARQSEMVRKRIERISKATTKVKKVNDKDRIQALVDKTKEIITEDSVRSYLHFDDAEGTAYLLKSEIFEGLARMGAKTTAWNEFSSTMASIIICLADNKKFNFSKRKQRKEVEISHDESEDEDHVCTPYSDPLPSGRRVKSPMEKDGLGAQDDASKQGKIIEEIDQNAQIALDDETQGRTNDDEMFGVDDLAGKEVVMETTTGVKIVLFQQQILRIYEAEVKHSSSPGNPTQNIDFVSSSNTNSTTDSVSAATSVFVVCAQLYVSSHPNIDSLSNAVIFSFFSSQSTSPQLDNDGLKQIDVDDLEEMDLRWQMAMLTVRARRFLQKTGRNLGDNRVTTMGFDMSKVECYNCHRKGHFAQECYYSESDSESLSLSSLSDRIQLSGEYHVVPPPITGNFMPPKPDLVFYTSPIAVETAHSAFNVQLSPAKPAQDISHTTRPMAPIIEDWPVEAPILEATPKPTSSNTNGSSKRKNRKTYFLCRSVDHLIKDCNFHKTSPTPRNYAHRGYNKQYALFTKNHPQKHIVPTAVLTKSKPVSVTDVRPVSVVVPNIMVSRPRHAHSLNTRSNSTIRRHKARSQSSKTSNSSPNVSAAKAQVVSAAKGKRGNPQYALKDKGVIDTGCSWHMIGNMSYLSDFQELNGGYVAFGGNPKGGKFLGKGKIKTDFKLPDESQVLLRVPRENNMYNFNLKDNVPSGDLTCLFAKATIDESNLWHRRLRHINFKTINKLVKGPLSKMALLRGRIGPLLRLPELCWQSHYYPFHFRLRLQALIDKKKVVVTEAAIRDALHLDDAEGVDCLPNEEIFTALARMGYEKPSTKLTFYKAFFSSQWKFLIHMILQSMIAKRTSWNEFSSAMASAVIYLSTGRKFNFSKVGKGCSGVKTPLFEGMLVARELEEQGDAKEQGDAEEQSNDDNAAEEPVIAVDDVAQYLEIIKLKTRVKKLEKTNKVKTLKLRRLRKVGTFQRVDTSDDTLIEDVSTQGRIIDELDRDEGSMLMNEQEETEEVRDNADDAQVEGRQADDVQVEARQAEIYQINMDHAAKVLSMEEDEQEVQEVVEVVTTAKLITEVVAAVSETVSAADAVQAAVPAAIMTPAPVKAIVPSTKRKRGVVIWDLEEESSAKTPTETKSKDKGKGITVEEPKPIKKKQQVKLDEAYARKLHEELNQDID</sequence>
<keyword evidence="1" id="KW-0862">Zinc</keyword>
<feature type="region of interest" description="Disordered" evidence="3">
    <location>
        <begin position="1784"/>
        <end position="1816"/>
    </location>
</feature>
<dbReference type="Pfam" id="PF13976">
    <property type="entry name" value="gag_pre-integrs"/>
    <property type="match status" value="1"/>
</dbReference>
<feature type="compositionally biased region" description="Low complexity" evidence="3">
    <location>
        <begin position="1247"/>
        <end position="1270"/>
    </location>
</feature>
<evidence type="ECO:0000256" key="2">
    <source>
        <dbReference type="SAM" id="Coils"/>
    </source>
</evidence>
<feature type="domain" description="CCHC-type" evidence="4">
    <location>
        <begin position="247"/>
        <end position="261"/>
    </location>
</feature>
<feature type="region of interest" description="Disordered" evidence="3">
    <location>
        <begin position="785"/>
        <end position="826"/>
    </location>
</feature>
<feature type="region of interest" description="Disordered" evidence="3">
    <location>
        <begin position="368"/>
        <end position="403"/>
    </location>
</feature>
<dbReference type="InterPro" id="IPR001878">
    <property type="entry name" value="Znf_CCHC"/>
</dbReference>
<dbReference type="InterPro" id="IPR036875">
    <property type="entry name" value="Znf_CCHC_sf"/>
</dbReference>
<dbReference type="Pfam" id="PF22936">
    <property type="entry name" value="Pol_BBD"/>
    <property type="match status" value="1"/>
</dbReference>
<feature type="coiled-coil region" evidence="2">
    <location>
        <begin position="139"/>
        <end position="166"/>
    </location>
</feature>
<dbReference type="InterPro" id="IPR054722">
    <property type="entry name" value="PolX-like_BBD"/>
</dbReference>
<dbReference type="EMBL" id="BKCJ010001292">
    <property type="protein sequence ID" value="GEU40361.1"/>
    <property type="molecule type" value="Genomic_DNA"/>
</dbReference>
<protein>
    <submittedName>
        <fullName evidence="5">Ribonuclease H-like domain-containing protein</fullName>
    </submittedName>
</protein>
<reference evidence="5" key="1">
    <citation type="journal article" date="2019" name="Sci. Rep.">
        <title>Draft genome of Tanacetum cinerariifolium, the natural source of mosquito coil.</title>
        <authorList>
            <person name="Yamashiro T."/>
            <person name="Shiraishi A."/>
            <person name="Satake H."/>
            <person name="Nakayama K."/>
        </authorList>
    </citation>
    <scope>NUCLEOTIDE SEQUENCE</scope>
</reference>
<feature type="compositionally biased region" description="Polar residues" evidence="3">
    <location>
        <begin position="369"/>
        <end position="378"/>
    </location>
</feature>
<feature type="region of interest" description="Disordered" evidence="3">
    <location>
        <begin position="1564"/>
        <end position="1586"/>
    </location>
</feature>
<feature type="compositionally biased region" description="Polar residues" evidence="3">
    <location>
        <begin position="394"/>
        <end position="403"/>
    </location>
</feature>
<feature type="domain" description="CCHC-type" evidence="4">
    <location>
        <begin position="1019"/>
        <end position="1032"/>
    </location>
</feature>
<gene>
    <name evidence="5" type="ORF">Tci_012339</name>
</gene>
<accession>A0A6L2JTF7</accession>
<feature type="compositionally biased region" description="Basic and acidic residues" evidence="3">
    <location>
        <begin position="812"/>
        <end position="826"/>
    </location>
</feature>
<dbReference type="Pfam" id="PF00098">
    <property type="entry name" value="zf-CCHC"/>
    <property type="match status" value="1"/>
</dbReference>
<feature type="region of interest" description="Disordered" evidence="3">
    <location>
        <begin position="1227"/>
        <end position="1275"/>
    </location>
</feature>
<evidence type="ECO:0000256" key="1">
    <source>
        <dbReference type="PROSITE-ProRule" id="PRU00047"/>
    </source>
</evidence>
<feature type="compositionally biased region" description="Basic and acidic residues" evidence="3">
    <location>
        <begin position="1791"/>
        <end position="1809"/>
    </location>
</feature>
<evidence type="ECO:0000313" key="5">
    <source>
        <dbReference type="EMBL" id="GEU40361.1"/>
    </source>
</evidence>
<name>A0A6L2JTF7_TANCI</name>
<dbReference type="GO" id="GO:0003676">
    <property type="term" value="F:nucleic acid binding"/>
    <property type="evidence" value="ECO:0007669"/>
    <property type="project" value="InterPro"/>
</dbReference>
<organism evidence="5">
    <name type="scientific">Tanacetum cinerariifolium</name>
    <name type="common">Dalmatian daisy</name>
    <name type="synonym">Chrysanthemum cinerariifolium</name>
    <dbReference type="NCBI Taxonomy" id="118510"/>
    <lineage>
        <taxon>Eukaryota</taxon>
        <taxon>Viridiplantae</taxon>
        <taxon>Streptophyta</taxon>
        <taxon>Embryophyta</taxon>
        <taxon>Tracheophyta</taxon>
        <taxon>Spermatophyta</taxon>
        <taxon>Magnoliopsida</taxon>
        <taxon>eudicotyledons</taxon>
        <taxon>Gunneridae</taxon>
        <taxon>Pentapetalae</taxon>
        <taxon>asterids</taxon>
        <taxon>campanulids</taxon>
        <taxon>Asterales</taxon>
        <taxon>Asteraceae</taxon>
        <taxon>Asteroideae</taxon>
        <taxon>Anthemideae</taxon>
        <taxon>Anthemidinae</taxon>
        <taxon>Tanacetum</taxon>
    </lineage>
</organism>
<keyword evidence="1" id="KW-0479">Metal-binding</keyword>
<dbReference type="InterPro" id="IPR025724">
    <property type="entry name" value="GAG-pre-integrase_dom"/>
</dbReference>
<dbReference type="SUPFAM" id="SSF57756">
    <property type="entry name" value="Retrovirus zinc finger-like domains"/>
    <property type="match status" value="2"/>
</dbReference>
<feature type="compositionally biased region" description="Acidic residues" evidence="3">
    <location>
        <begin position="1573"/>
        <end position="1584"/>
    </location>
</feature>
<evidence type="ECO:0000259" key="4">
    <source>
        <dbReference type="PROSITE" id="PS50158"/>
    </source>
</evidence>
<evidence type="ECO:0000256" key="3">
    <source>
        <dbReference type="SAM" id="MobiDB-lite"/>
    </source>
</evidence>
<dbReference type="InterPro" id="IPR051714">
    <property type="entry name" value="Znf_CCHC_NABP"/>
</dbReference>